<dbReference type="EMBL" id="JAGQLF010000019">
    <property type="protein sequence ID" value="MCA9386826.1"/>
    <property type="molecule type" value="Genomic_DNA"/>
</dbReference>
<evidence type="ECO:0000259" key="1">
    <source>
        <dbReference type="PROSITE" id="PS50943"/>
    </source>
</evidence>
<dbReference type="InterPro" id="IPR010982">
    <property type="entry name" value="Lambda_DNA-bd_dom_sf"/>
</dbReference>
<feature type="domain" description="HTH cro/C1-type" evidence="1">
    <location>
        <begin position="10"/>
        <end position="67"/>
    </location>
</feature>
<dbReference type="AlphaFoldDB" id="A0A955LB91"/>
<dbReference type="Proteomes" id="UP000714915">
    <property type="component" value="Unassembled WGS sequence"/>
</dbReference>
<evidence type="ECO:0000313" key="2">
    <source>
        <dbReference type="EMBL" id="MCA9386826.1"/>
    </source>
</evidence>
<dbReference type="CDD" id="cd00093">
    <property type="entry name" value="HTH_XRE"/>
    <property type="match status" value="1"/>
</dbReference>
<reference evidence="2" key="1">
    <citation type="submission" date="2020-04" db="EMBL/GenBank/DDBJ databases">
        <authorList>
            <person name="Zhang T."/>
        </authorList>
    </citation>
    <scope>NUCLEOTIDE SEQUENCE</scope>
    <source>
        <strain evidence="2">HKST-UBA09</strain>
    </source>
</reference>
<dbReference type="Gene3D" id="3.30.450.180">
    <property type="match status" value="1"/>
</dbReference>
<accession>A0A955LB91</accession>
<reference evidence="2" key="2">
    <citation type="journal article" date="2021" name="Microbiome">
        <title>Successional dynamics and alternative stable states in a saline activated sludge microbial community over 9 years.</title>
        <authorList>
            <person name="Wang Y."/>
            <person name="Ye J."/>
            <person name="Ju F."/>
            <person name="Liu L."/>
            <person name="Boyd J.A."/>
            <person name="Deng Y."/>
            <person name="Parks D.H."/>
            <person name="Jiang X."/>
            <person name="Yin X."/>
            <person name="Woodcroft B.J."/>
            <person name="Tyson G.W."/>
            <person name="Hugenholtz P."/>
            <person name="Polz M.F."/>
            <person name="Zhang T."/>
        </authorList>
    </citation>
    <scope>NUCLEOTIDE SEQUENCE</scope>
    <source>
        <strain evidence="2">HKST-UBA09</strain>
    </source>
</reference>
<dbReference type="PROSITE" id="PS50943">
    <property type="entry name" value="HTH_CROC1"/>
    <property type="match status" value="1"/>
</dbReference>
<dbReference type="GO" id="GO:0003677">
    <property type="term" value="F:DNA binding"/>
    <property type="evidence" value="ECO:0007669"/>
    <property type="project" value="InterPro"/>
</dbReference>
<comment type="caution">
    <text evidence="2">The sequence shown here is derived from an EMBL/GenBank/DDBJ whole genome shotgun (WGS) entry which is preliminary data.</text>
</comment>
<evidence type="ECO:0000313" key="3">
    <source>
        <dbReference type="Proteomes" id="UP000714915"/>
    </source>
</evidence>
<protein>
    <submittedName>
        <fullName evidence="2">Helix-turn-helix transcriptional regulator</fullName>
    </submittedName>
</protein>
<dbReference type="SUPFAM" id="SSF47413">
    <property type="entry name" value="lambda repressor-like DNA-binding domains"/>
    <property type="match status" value="1"/>
</dbReference>
<dbReference type="SMART" id="SM00530">
    <property type="entry name" value="HTH_XRE"/>
    <property type="match status" value="1"/>
</dbReference>
<dbReference type="Pfam" id="PF01381">
    <property type="entry name" value="HTH_3"/>
    <property type="match status" value="1"/>
</dbReference>
<name>A0A955LB91_9BACT</name>
<proteinExistence type="predicted"/>
<dbReference type="Gene3D" id="1.10.260.40">
    <property type="entry name" value="lambda repressor-like DNA-binding domains"/>
    <property type="match status" value="1"/>
</dbReference>
<dbReference type="InterPro" id="IPR001387">
    <property type="entry name" value="Cro/C1-type_HTH"/>
</dbReference>
<organism evidence="2 3">
    <name type="scientific">Candidatus Dojkabacteria bacterium</name>
    <dbReference type="NCBI Taxonomy" id="2099670"/>
    <lineage>
        <taxon>Bacteria</taxon>
        <taxon>Candidatus Dojkabacteria</taxon>
    </lineage>
</organism>
<sequence length="246" mass="28502">MSTLKLGSRIKKFRKRSGYSQFDLENNIDLSPGSISRIETGLVNPTKETIFLIAKALELNQKDTSELLGIPQVQITVKDIDRAKSHIHDYFIKPDAFAILMDIKGNILDVSEGMFTLFSVPRSMMENLIGINMLKLLYTVNPISKLLQVTDDMLKSEISIFKERTQGMENDIWYKELIGELINIPKFKDDWDGYDVNYVPYTTNQRSREIRIEFEGQTITIIPSFYYLPIDPRFEIVDYIIKLENE</sequence>
<gene>
    <name evidence="2" type="ORF">KC669_02205</name>
</gene>